<dbReference type="OrthoDB" id="9807069at2"/>
<dbReference type="GO" id="GO:0003677">
    <property type="term" value="F:DNA binding"/>
    <property type="evidence" value="ECO:0007669"/>
    <property type="project" value="UniProtKB-KW"/>
</dbReference>
<keyword evidence="1" id="KW-0805">Transcription regulation</keyword>
<keyword evidence="3" id="KW-0804">Transcription</keyword>
<gene>
    <name evidence="5" type="ORF">XpiCFBP4643_09235</name>
</gene>
<keyword evidence="6" id="KW-1185">Reference proteome</keyword>
<dbReference type="Proteomes" id="UP000238191">
    <property type="component" value="Unassembled WGS sequence"/>
</dbReference>
<dbReference type="EMBL" id="MDEI01000006">
    <property type="protein sequence ID" value="PPU68669.1"/>
    <property type="molecule type" value="Genomic_DNA"/>
</dbReference>
<proteinExistence type="predicted"/>
<dbReference type="InterPro" id="IPR036390">
    <property type="entry name" value="WH_DNA-bd_sf"/>
</dbReference>
<sequence>MAEDTAPHCNLDRISDIRIVLEPIANKWSIMIMTVLCAGPQRFNSIKRQLDGVTHKSLTEALRRLERVGLISRQVISSSPVAVQYQRTALGDTLEGPLVALLYWCQDHADEVLAAEKRFEHTQVPAEASPSRSGVSGRAVI</sequence>
<evidence type="ECO:0000256" key="2">
    <source>
        <dbReference type="ARBA" id="ARBA00023125"/>
    </source>
</evidence>
<accession>A0A2S7D4L8</accession>
<dbReference type="Pfam" id="PF01638">
    <property type="entry name" value="HxlR"/>
    <property type="match status" value="1"/>
</dbReference>
<dbReference type="PANTHER" id="PTHR33204:SF39">
    <property type="entry name" value="TRANSCRIPTIONAL REGULATORY PROTEIN"/>
    <property type="match status" value="1"/>
</dbReference>
<dbReference type="AlphaFoldDB" id="A0A2S7D4L8"/>
<evidence type="ECO:0000313" key="6">
    <source>
        <dbReference type="Proteomes" id="UP000238191"/>
    </source>
</evidence>
<reference evidence="6" key="1">
    <citation type="submission" date="2016-08" db="EMBL/GenBank/DDBJ databases">
        <authorList>
            <person name="Merda D."/>
            <person name="Briand M."/>
            <person name="Taghouti G."/>
            <person name="Carrere S."/>
            <person name="Gouzy J."/>
            <person name="Portier P."/>
            <person name="Jacques M.-A."/>
            <person name="Fischer-Le Saux M."/>
        </authorList>
    </citation>
    <scope>NUCLEOTIDE SEQUENCE [LARGE SCALE GENOMIC DNA]</scope>
    <source>
        <strain evidence="6">CFBP4643</strain>
    </source>
</reference>
<feature type="domain" description="HTH hxlR-type" evidence="4">
    <location>
        <begin position="9"/>
        <end position="113"/>
    </location>
</feature>
<evidence type="ECO:0000259" key="4">
    <source>
        <dbReference type="PROSITE" id="PS51118"/>
    </source>
</evidence>
<dbReference type="InterPro" id="IPR036388">
    <property type="entry name" value="WH-like_DNA-bd_sf"/>
</dbReference>
<comment type="caution">
    <text evidence="5">The sequence shown here is derived from an EMBL/GenBank/DDBJ whole genome shotgun (WGS) entry which is preliminary data.</text>
</comment>
<evidence type="ECO:0000256" key="3">
    <source>
        <dbReference type="ARBA" id="ARBA00023163"/>
    </source>
</evidence>
<name>A0A2S7D4L8_9XANT</name>
<keyword evidence="2" id="KW-0238">DNA-binding</keyword>
<protein>
    <submittedName>
        <fullName evidence="5">Transcriptional regulator</fullName>
    </submittedName>
</protein>
<dbReference type="Gene3D" id="1.10.10.10">
    <property type="entry name" value="Winged helix-like DNA-binding domain superfamily/Winged helix DNA-binding domain"/>
    <property type="match status" value="1"/>
</dbReference>
<dbReference type="RefSeq" id="WP_046964166.1">
    <property type="nucleotide sequence ID" value="NZ_MDEI01000006.1"/>
</dbReference>
<evidence type="ECO:0000313" key="5">
    <source>
        <dbReference type="EMBL" id="PPU68669.1"/>
    </source>
</evidence>
<dbReference type="PROSITE" id="PS51118">
    <property type="entry name" value="HTH_HXLR"/>
    <property type="match status" value="1"/>
</dbReference>
<evidence type="ECO:0000256" key="1">
    <source>
        <dbReference type="ARBA" id="ARBA00023015"/>
    </source>
</evidence>
<dbReference type="PANTHER" id="PTHR33204">
    <property type="entry name" value="TRANSCRIPTIONAL REGULATOR, MARR FAMILY"/>
    <property type="match status" value="1"/>
</dbReference>
<organism evidence="5 6">
    <name type="scientific">Xanthomonas pisi</name>
    <dbReference type="NCBI Taxonomy" id="56457"/>
    <lineage>
        <taxon>Bacteria</taxon>
        <taxon>Pseudomonadati</taxon>
        <taxon>Pseudomonadota</taxon>
        <taxon>Gammaproteobacteria</taxon>
        <taxon>Lysobacterales</taxon>
        <taxon>Lysobacteraceae</taxon>
        <taxon>Xanthomonas</taxon>
    </lineage>
</organism>
<dbReference type="InterPro" id="IPR002577">
    <property type="entry name" value="HTH_HxlR"/>
</dbReference>
<dbReference type="SUPFAM" id="SSF46785">
    <property type="entry name" value="Winged helix' DNA-binding domain"/>
    <property type="match status" value="1"/>
</dbReference>